<organism evidence="2 3">
    <name type="scientific">Agrococcus casei LMG 22410</name>
    <dbReference type="NCBI Taxonomy" id="1255656"/>
    <lineage>
        <taxon>Bacteria</taxon>
        <taxon>Bacillati</taxon>
        <taxon>Actinomycetota</taxon>
        <taxon>Actinomycetes</taxon>
        <taxon>Micrococcales</taxon>
        <taxon>Microbacteriaceae</taxon>
        <taxon>Agrococcus</taxon>
    </lineage>
</organism>
<dbReference type="GeneID" id="303172951"/>
<dbReference type="OrthoDB" id="5244605at2"/>
<dbReference type="EMBL" id="FUHU01000028">
    <property type="protein sequence ID" value="SJM60066.1"/>
    <property type="molecule type" value="Genomic_DNA"/>
</dbReference>
<feature type="region of interest" description="Disordered" evidence="1">
    <location>
        <begin position="228"/>
        <end position="283"/>
    </location>
</feature>
<evidence type="ECO:0000256" key="1">
    <source>
        <dbReference type="SAM" id="MobiDB-lite"/>
    </source>
</evidence>
<reference evidence="2 3" key="1">
    <citation type="submission" date="2017-02" db="EMBL/GenBank/DDBJ databases">
        <authorList>
            <person name="Peterson S.W."/>
        </authorList>
    </citation>
    <scope>NUCLEOTIDE SEQUENCE [LARGE SCALE GENOMIC DNA]</scope>
    <source>
        <strain evidence="2 3">LMG 22410</strain>
    </source>
</reference>
<evidence type="ECO:0000313" key="3">
    <source>
        <dbReference type="Proteomes" id="UP000195787"/>
    </source>
</evidence>
<dbReference type="RefSeq" id="WP_086991821.1">
    <property type="nucleotide sequence ID" value="NZ_FUHU01000028.1"/>
</dbReference>
<gene>
    <name evidence="2" type="ORF">CZ674_06945</name>
</gene>
<accession>A0A1R4FVY5</accession>
<protein>
    <submittedName>
        <fullName evidence="2">POSSIBLE MEMBRANE PROTEIN</fullName>
    </submittedName>
</protein>
<dbReference type="Proteomes" id="UP000195787">
    <property type="component" value="Unassembled WGS sequence"/>
</dbReference>
<feature type="compositionally biased region" description="Basic and acidic residues" evidence="1">
    <location>
        <begin position="247"/>
        <end position="263"/>
    </location>
</feature>
<keyword evidence="3" id="KW-1185">Reference proteome</keyword>
<dbReference type="AlphaFoldDB" id="A0A1R4FVY5"/>
<sequence length="283" mass="30544">MAEQQPIEASNTIMRVLDTILDTQRPLVVAHLRSLRRKQPHMTPEQMLSRIEKQFLAAVSTGGAAVGATAAIPGLGTVSSLGVSAAETLGFLEASAFFAQAYTEIHGTALVDEKRAKALVMTLLLGEAGTSLVRRVAAQSMGSGPTNEAFWGDLITNSMPPGVTQQLLEYLRNAFIRRVTQNAAKGWIGRAIPFGIGAVVGGVGNHVLGRQIIANARGAFGPAPMYFTTELDPRPSDRADRKRQKQLQRDLKKQIGSATKERGLTGIVRKNKQRSFDEPESED</sequence>
<name>A0A1R4FVY5_9MICO</name>
<proteinExistence type="predicted"/>
<feature type="compositionally biased region" description="Basic and acidic residues" evidence="1">
    <location>
        <begin position="231"/>
        <end position="240"/>
    </location>
</feature>
<evidence type="ECO:0000313" key="2">
    <source>
        <dbReference type="EMBL" id="SJM60066.1"/>
    </source>
</evidence>